<dbReference type="GO" id="GO:1902025">
    <property type="term" value="P:nitrate import"/>
    <property type="evidence" value="ECO:0007669"/>
    <property type="project" value="TreeGrafter"/>
</dbReference>
<organism evidence="10 11">
    <name type="scientific">Phaseolus vulgaris</name>
    <name type="common">Kidney bean</name>
    <name type="synonym">French bean</name>
    <dbReference type="NCBI Taxonomy" id="3885"/>
    <lineage>
        <taxon>Eukaryota</taxon>
        <taxon>Viridiplantae</taxon>
        <taxon>Streptophyta</taxon>
        <taxon>Embryophyta</taxon>
        <taxon>Tracheophyta</taxon>
        <taxon>Spermatophyta</taxon>
        <taxon>Magnoliopsida</taxon>
        <taxon>eudicotyledons</taxon>
        <taxon>Gunneridae</taxon>
        <taxon>Pentapetalae</taxon>
        <taxon>rosids</taxon>
        <taxon>fabids</taxon>
        <taxon>Fabales</taxon>
        <taxon>Fabaceae</taxon>
        <taxon>Papilionoideae</taxon>
        <taxon>50 kb inversion clade</taxon>
        <taxon>NPAAA clade</taxon>
        <taxon>indigoferoid/millettioid clade</taxon>
        <taxon>Phaseoleae</taxon>
        <taxon>Phaseolus</taxon>
    </lineage>
</organism>
<dbReference type="EMBL" id="CM002289">
    <property type="protein sequence ID" value="ESW28810.1"/>
    <property type="molecule type" value="Genomic_DNA"/>
</dbReference>
<dbReference type="AlphaFoldDB" id="V7CHQ1"/>
<evidence type="ECO:0000313" key="11">
    <source>
        <dbReference type="Proteomes" id="UP000000226"/>
    </source>
</evidence>
<dbReference type="PANTHER" id="PTHR33348">
    <property type="entry name" value="PRECURSOR OF CEP5"/>
    <property type="match status" value="1"/>
</dbReference>
<comment type="similarity">
    <text evidence="2">Belongs to the C-terminally encoded plant signaling peptide (CEP) family.</text>
</comment>
<evidence type="ECO:0000256" key="2">
    <source>
        <dbReference type="ARBA" id="ARBA00008963"/>
    </source>
</evidence>
<evidence type="ECO:0000256" key="6">
    <source>
        <dbReference type="ARBA" id="ARBA00022729"/>
    </source>
</evidence>
<dbReference type="Gramene" id="ESW28810">
    <property type="protein sequence ID" value="ESW28810"/>
    <property type="gene ID" value="PHAVU_002G020000g"/>
</dbReference>
<evidence type="ECO:0000313" key="10">
    <source>
        <dbReference type="EMBL" id="ESW28810.1"/>
    </source>
</evidence>
<evidence type="ECO:0000256" key="9">
    <source>
        <dbReference type="SAM" id="SignalP"/>
    </source>
</evidence>
<feature type="chain" id="PRO_5004755351" evidence="9">
    <location>
        <begin position="22"/>
        <end position="87"/>
    </location>
</feature>
<protein>
    <submittedName>
        <fullName evidence="10">Uncharacterized protein</fullName>
    </submittedName>
</protein>
<dbReference type="GO" id="GO:2000280">
    <property type="term" value="P:regulation of root development"/>
    <property type="evidence" value="ECO:0007669"/>
    <property type="project" value="TreeGrafter"/>
</dbReference>
<keyword evidence="11" id="KW-1185">Reference proteome</keyword>
<keyword evidence="4" id="KW-0964">Secreted</keyword>
<dbReference type="GO" id="GO:0048046">
    <property type="term" value="C:apoplast"/>
    <property type="evidence" value="ECO:0007669"/>
    <property type="project" value="UniProtKB-SubCell"/>
</dbReference>
<evidence type="ECO:0000256" key="3">
    <source>
        <dbReference type="ARBA" id="ARBA00022523"/>
    </source>
</evidence>
<keyword evidence="3" id="KW-0052">Apoplast</keyword>
<gene>
    <name evidence="10" type="ORF">PHAVU_002G020000g</name>
</gene>
<dbReference type="InterPro" id="IPR033250">
    <property type="entry name" value="CEP"/>
</dbReference>
<dbReference type="OrthoDB" id="1863260at2759"/>
<evidence type="ECO:0000256" key="7">
    <source>
        <dbReference type="ARBA" id="ARBA00023278"/>
    </source>
</evidence>
<evidence type="ECO:0000256" key="8">
    <source>
        <dbReference type="SAM" id="MobiDB-lite"/>
    </source>
</evidence>
<dbReference type="GO" id="GO:0005179">
    <property type="term" value="F:hormone activity"/>
    <property type="evidence" value="ECO:0007669"/>
    <property type="project" value="UniProtKB-KW"/>
</dbReference>
<evidence type="ECO:0000256" key="5">
    <source>
        <dbReference type="ARBA" id="ARBA00022702"/>
    </source>
</evidence>
<comment type="subcellular location">
    <subcellularLocation>
        <location evidence="1">Secreted</location>
        <location evidence="1">Extracellular space</location>
        <location evidence="1">Apoplast</location>
    </subcellularLocation>
</comment>
<accession>V7CHQ1</accession>
<keyword evidence="6 9" id="KW-0732">Signal</keyword>
<proteinExistence type="inferred from homology"/>
<dbReference type="GO" id="GO:0006995">
    <property type="term" value="P:cellular response to nitrogen starvation"/>
    <property type="evidence" value="ECO:0007669"/>
    <property type="project" value="UniProtKB-ARBA"/>
</dbReference>
<evidence type="ECO:0000256" key="1">
    <source>
        <dbReference type="ARBA" id="ARBA00004271"/>
    </source>
</evidence>
<feature type="region of interest" description="Disordered" evidence="8">
    <location>
        <begin position="47"/>
        <end position="87"/>
    </location>
</feature>
<dbReference type="STRING" id="3885.V7CHQ1"/>
<dbReference type="GO" id="GO:1901371">
    <property type="term" value="P:regulation of leaf morphogenesis"/>
    <property type="evidence" value="ECO:0007669"/>
    <property type="project" value="TreeGrafter"/>
</dbReference>
<dbReference type="OMA" id="AQNKHVS"/>
<keyword evidence="5" id="KW-0372">Hormone</keyword>
<dbReference type="PANTHER" id="PTHR33348:SF40">
    <property type="entry name" value="PRECURSOR OF CEP3"/>
    <property type="match status" value="1"/>
</dbReference>
<sequence length="87" mass="9365">MAQNKFMVSFILLALIISWQGLQSIEGRHLKSEETMHTRILATNVAPLDADVSPPTPPSAAVPGRDVDSFRPTEPGHSPGVGHSVHN</sequence>
<keyword evidence="7" id="KW-0379">Hydroxylation</keyword>
<dbReference type="GO" id="GO:0048364">
    <property type="term" value="P:root development"/>
    <property type="evidence" value="ECO:0007669"/>
    <property type="project" value="InterPro"/>
</dbReference>
<dbReference type="Proteomes" id="UP000000226">
    <property type="component" value="Chromosome 2"/>
</dbReference>
<evidence type="ECO:0000256" key="4">
    <source>
        <dbReference type="ARBA" id="ARBA00022525"/>
    </source>
</evidence>
<reference evidence="11" key="1">
    <citation type="journal article" date="2014" name="Nat. Genet.">
        <title>A reference genome for common bean and genome-wide analysis of dual domestications.</title>
        <authorList>
            <person name="Schmutz J."/>
            <person name="McClean P.E."/>
            <person name="Mamidi S."/>
            <person name="Wu G.A."/>
            <person name="Cannon S.B."/>
            <person name="Grimwood J."/>
            <person name="Jenkins J."/>
            <person name="Shu S."/>
            <person name="Song Q."/>
            <person name="Chavarro C."/>
            <person name="Torres-Torres M."/>
            <person name="Geffroy V."/>
            <person name="Moghaddam S.M."/>
            <person name="Gao D."/>
            <person name="Abernathy B."/>
            <person name="Barry K."/>
            <person name="Blair M."/>
            <person name="Brick M.A."/>
            <person name="Chovatia M."/>
            <person name="Gepts P."/>
            <person name="Goodstein D.M."/>
            <person name="Gonzales M."/>
            <person name="Hellsten U."/>
            <person name="Hyten D.L."/>
            <person name="Jia G."/>
            <person name="Kelly J.D."/>
            <person name="Kudrna D."/>
            <person name="Lee R."/>
            <person name="Richard M.M."/>
            <person name="Miklas P.N."/>
            <person name="Osorno J.M."/>
            <person name="Rodrigues J."/>
            <person name="Thareau V."/>
            <person name="Urrea C.A."/>
            <person name="Wang M."/>
            <person name="Yu Y."/>
            <person name="Zhang M."/>
            <person name="Wing R.A."/>
            <person name="Cregan P.B."/>
            <person name="Rokhsar D.S."/>
            <person name="Jackson S.A."/>
        </authorList>
    </citation>
    <scope>NUCLEOTIDE SEQUENCE [LARGE SCALE GENOMIC DNA]</scope>
    <source>
        <strain evidence="11">cv. G19833</strain>
    </source>
</reference>
<name>V7CHQ1_PHAVU</name>
<feature type="signal peptide" evidence="9">
    <location>
        <begin position="1"/>
        <end position="21"/>
    </location>
</feature>